<dbReference type="Proteomes" id="UP001190700">
    <property type="component" value="Unassembled WGS sequence"/>
</dbReference>
<dbReference type="InterPro" id="IPR018490">
    <property type="entry name" value="cNMP-bd_dom_sf"/>
</dbReference>
<feature type="domain" description="Cyclic nucleotide-binding" evidence="2">
    <location>
        <begin position="346"/>
        <end position="423"/>
    </location>
</feature>
<protein>
    <recommendedName>
        <fullName evidence="2">Cyclic nucleotide-binding domain-containing protein</fullName>
    </recommendedName>
</protein>
<feature type="compositionally biased region" description="Polar residues" evidence="1">
    <location>
        <begin position="146"/>
        <end position="170"/>
    </location>
</feature>
<feature type="compositionally biased region" description="Low complexity" evidence="1">
    <location>
        <begin position="827"/>
        <end position="839"/>
    </location>
</feature>
<evidence type="ECO:0000313" key="4">
    <source>
        <dbReference type="Proteomes" id="UP001190700"/>
    </source>
</evidence>
<comment type="caution">
    <text evidence="3">The sequence shown here is derived from an EMBL/GenBank/DDBJ whole genome shotgun (WGS) entry which is preliminary data.</text>
</comment>
<feature type="domain" description="Cyclic nucleotide-binding" evidence="2">
    <location>
        <begin position="475"/>
        <end position="620"/>
    </location>
</feature>
<proteinExistence type="predicted"/>
<dbReference type="EMBL" id="LGRX02000169">
    <property type="protein sequence ID" value="KAK3289289.1"/>
    <property type="molecule type" value="Genomic_DNA"/>
</dbReference>
<reference evidence="3 4" key="1">
    <citation type="journal article" date="2015" name="Genome Biol. Evol.">
        <title>Comparative Genomics of a Bacterivorous Green Alga Reveals Evolutionary Causalities and Consequences of Phago-Mixotrophic Mode of Nutrition.</title>
        <authorList>
            <person name="Burns J.A."/>
            <person name="Paasch A."/>
            <person name="Narechania A."/>
            <person name="Kim E."/>
        </authorList>
    </citation>
    <scope>NUCLEOTIDE SEQUENCE [LARGE SCALE GENOMIC DNA]</scope>
    <source>
        <strain evidence="3 4">PLY_AMNH</strain>
    </source>
</reference>
<feature type="region of interest" description="Disordered" evidence="1">
    <location>
        <begin position="734"/>
        <end position="850"/>
    </location>
</feature>
<dbReference type="InterPro" id="IPR000595">
    <property type="entry name" value="cNMP-bd_dom"/>
</dbReference>
<keyword evidence="4" id="KW-1185">Reference proteome</keyword>
<dbReference type="SUPFAM" id="SSF51206">
    <property type="entry name" value="cAMP-binding domain-like"/>
    <property type="match status" value="2"/>
</dbReference>
<name>A0AAE0H3M5_9CHLO</name>
<evidence type="ECO:0000313" key="3">
    <source>
        <dbReference type="EMBL" id="KAK3289289.1"/>
    </source>
</evidence>
<dbReference type="PROSITE" id="PS50042">
    <property type="entry name" value="CNMP_BINDING_3"/>
    <property type="match status" value="2"/>
</dbReference>
<evidence type="ECO:0000259" key="2">
    <source>
        <dbReference type="PROSITE" id="PS50042"/>
    </source>
</evidence>
<dbReference type="PANTHER" id="PTHR23011">
    <property type="entry name" value="CYCLIC NUCLEOTIDE-BINDING DOMAIN CONTAINING PROTEIN"/>
    <property type="match status" value="1"/>
</dbReference>
<dbReference type="PANTHER" id="PTHR23011:SF28">
    <property type="entry name" value="CYCLIC NUCLEOTIDE-BINDING DOMAIN CONTAINING PROTEIN"/>
    <property type="match status" value="1"/>
</dbReference>
<feature type="region of interest" description="Disordered" evidence="1">
    <location>
        <begin position="544"/>
        <end position="567"/>
    </location>
</feature>
<sequence length="1166" mass="126377">MPGSIHWGRARHHGNIGVMWIVMSGVYDYINMANKFPDLCQNGWVLSMLEQEPADRTFGKVQKMQSKLGSLPFMNSRHLLTQLKLCKIARVHRMHASGTVHMRDFDANDLLLLTGRLYAYQGDLSSHGPAPNADNINSVHEGPSLRTPSTSPTDGVSGEDGSNTPSTGSPTRARASIVHAPVDGPPDVVTQVVAKTLRHTTIREDIQISVTGSPRRSSMGNIVKSVPIKTMLMNGKKVMLHDGKRPQGISHHAEFFPGDHVSRHCSNGDNAATTSTPCPQKETLVAWGCCDVLLVQRDTYKALLKAEARMAGLNSFRLAELLLIPPRLRKPDDITQMVALTSPSPFFKQLGPVVQERLCKNLMYDLRCPREQVIAQGSSGTRRYLILSGRILLQHKKRSRGADGNVMSENEWYTNLSAWQSFGSFEDDGIESMSATALEVTELAVFNPQILNAIVEEEAAKERSNILKSLSTFHLFKGQTMGMLTKLSHKFKLAHFPKGSILLRQGEKEKHLYIIVEGEVLLTYFTAPGGISKWIKKQMPSSRSASLNHDEVHDEETPSEPELGELRTIPPDSLQIARLAEGDSIGERSVLLSTPEEETSVTTTAAQLLQTTRSALEDVLSRAQLQQMGKLMSATLGWRKHRKEEGIFLCSSHDHSVSDEELDKLEAESPDGLSGMLQAQERWHNTGQSPDAGAGGRPQSARAGPPSSGVAKKLFSYVARTGMSSSAEDVSVRAAMDGSVSPRPEELQSAAPSNSAFSNQRAGRYALGAQPGGAAVASPSPGSRPSSSRRLITSGSSLDVSEFLHFSPTSSPPAGELSGGGNLVDVPSRTISRPSSGRPGSPPSSSPASAASWRYRRLMNHAGHPLPGQELSNQWNGLKVSGASISGAAVNLGTPPSIPRPKMPREIHRIFQTHHEHLALSPQKEKPAERINAAWASKGEVLDAGARDALVVKTMTQGERRLRIQSAKCTPSSNESPTAAPPLIVESVSTPNIRLWQEAPGSPHPPQLQGYSAATSQPSIQVWAESPEQQALWKGPRGASARQRPLHHGFAMGIPPTTPLQHKGGINGDIDKIDFYAENSEAHVSSSNEWSPTLASPMHVGSIPSRQPAMAVLPPATPYTEIRQAKAQQAVRRYSGIKSEKRGPSKGLAYTQAIVPKIPPSNFYAD</sequence>
<dbReference type="AlphaFoldDB" id="A0AAE0H3M5"/>
<organism evidence="3 4">
    <name type="scientific">Cymbomonas tetramitiformis</name>
    <dbReference type="NCBI Taxonomy" id="36881"/>
    <lineage>
        <taxon>Eukaryota</taxon>
        <taxon>Viridiplantae</taxon>
        <taxon>Chlorophyta</taxon>
        <taxon>Pyramimonadophyceae</taxon>
        <taxon>Pyramimonadales</taxon>
        <taxon>Pyramimonadaceae</taxon>
        <taxon>Cymbomonas</taxon>
    </lineage>
</organism>
<feature type="region of interest" description="Disordered" evidence="1">
    <location>
        <begin position="685"/>
        <end position="709"/>
    </location>
</feature>
<gene>
    <name evidence="3" type="ORF">CYMTET_3251</name>
</gene>
<dbReference type="Gene3D" id="2.60.120.10">
    <property type="entry name" value="Jelly Rolls"/>
    <property type="match status" value="2"/>
</dbReference>
<feature type="compositionally biased region" description="Polar residues" evidence="1">
    <location>
        <begin position="750"/>
        <end position="761"/>
    </location>
</feature>
<evidence type="ECO:0000256" key="1">
    <source>
        <dbReference type="SAM" id="MobiDB-lite"/>
    </source>
</evidence>
<dbReference type="InterPro" id="IPR014710">
    <property type="entry name" value="RmlC-like_jellyroll"/>
</dbReference>
<dbReference type="SMART" id="SM00100">
    <property type="entry name" value="cNMP"/>
    <property type="match status" value="1"/>
</dbReference>
<feature type="region of interest" description="Disordered" evidence="1">
    <location>
        <begin position="129"/>
        <end position="172"/>
    </location>
</feature>
<accession>A0AAE0H3M5</accession>
<dbReference type="CDD" id="cd00038">
    <property type="entry name" value="CAP_ED"/>
    <property type="match status" value="1"/>
</dbReference>
<feature type="compositionally biased region" description="Low complexity" evidence="1">
    <location>
        <begin position="768"/>
        <end position="798"/>
    </location>
</feature>